<dbReference type="Gene3D" id="3.40.50.10170">
    <property type="match status" value="1"/>
</dbReference>
<dbReference type="NCBIfam" id="TIGR00762">
    <property type="entry name" value="DegV"/>
    <property type="match status" value="1"/>
</dbReference>
<dbReference type="EMBL" id="CP134880">
    <property type="protein sequence ID" value="WNM28347.1"/>
    <property type="molecule type" value="Genomic_DNA"/>
</dbReference>
<dbReference type="PANTHER" id="PTHR33434">
    <property type="entry name" value="DEGV DOMAIN-CONTAINING PROTEIN DR_1986-RELATED"/>
    <property type="match status" value="1"/>
</dbReference>
<accession>A0AA96JAG4</accession>
<organism evidence="2">
    <name type="scientific">Demequina capsici</name>
    <dbReference type="NCBI Taxonomy" id="3075620"/>
    <lineage>
        <taxon>Bacteria</taxon>
        <taxon>Bacillati</taxon>
        <taxon>Actinomycetota</taxon>
        <taxon>Actinomycetes</taxon>
        <taxon>Micrococcales</taxon>
        <taxon>Demequinaceae</taxon>
        <taxon>Demequina</taxon>
    </lineage>
</organism>
<keyword evidence="1" id="KW-0446">Lipid-binding</keyword>
<protein>
    <submittedName>
        <fullName evidence="2">DegV family protein</fullName>
    </submittedName>
</protein>
<dbReference type="PROSITE" id="PS51482">
    <property type="entry name" value="DEGV"/>
    <property type="match status" value="1"/>
</dbReference>
<reference evidence="2" key="1">
    <citation type="submission" date="2023-09" db="EMBL/GenBank/DDBJ databases">
        <title>Demequina sp. a novel bacteria isolated from Capsicum annuum.</title>
        <authorList>
            <person name="Humaira Z."/>
            <person name="Lee J."/>
            <person name="Cho D."/>
        </authorList>
    </citation>
    <scope>NUCLEOTIDE SEQUENCE</scope>
    <source>
        <strain evidence="2">PMTSA13</strain>
    </source>
</reference>
<dbReference type="KEGG" id="dcp:RN607_04920"/>
<dbReference type="RefSeq" id="WP_313544753.1">
    <property type="nucleotide sequence ID" value="NZ_CP134880.1"/>
</dbReference>
<gene>
    <name evidence="2" type="ORF">RN607_04920</name>
</gene>
<dbReference type="InterPro" id="IPR050270">
    <property type="entry name" value="DegV_domain_contain"/>
</dbReference>
<dbReference type="InterPro" id="IPR003797">
    <property type="entry name" value="DegV"/>
</dbReference>
<evidence type="ECO:0000313" key="2">
    <source>
        <dbReference type="EMBL" id="WNM28347.1"/>
    </source>
</evidence>
<name>A0AA96JAG4_9MICO</name>
<dbReference type="PANTHER" id="PTHR33434:SF2">
    <property type="entry name" value="FATTY ACID-BINDING PROTEIN TM_1468"/>
    <property type="match status" value="1"/>
</dbReference>
<evidence type="ECO:0000256" key="1">
    <source>
        <dbReference type="ARBA" id="ARBA00023121"/>
    </source>
</evidence>
<sequence length="296" mass="29772">MTGRVAVLTDSAASLPPELASAHDVTVVPLRVSVGDLSFDEGQGISPLEVADALATHARVTTSQPGQETFRAALAQAVAQGADSVLVVTLSRQLSGTYESARAAAQDASVPVQIVDSGTVAMAQGFAALAAADRARHGGTLDECAAAARRVADGSMCVFTVDSLEPLRRGGRLSVAAAALGTALALRPLLSIADGRVVIDSRERTTRRARVAIAARAVQALTLQDDDADTVAVAAVLGLHDEAVAQVTGPVAHDAPGSLLVTGPVPAVLTAHAGAGAIAAVVARVPASLARGLEAR</sequence>
<dbReference type="Proteomes" id="UP001303408">
    <property type="component" value="Chromosome"/>
</dbReference>
<dbReference type="SUPFAM" id="SSF82549">
    <property type="entry name" value="DAK1/DegV-like"/>
    <property type="match status" value="1"/>
</dbReference>
<dbReference type="InterPro" id="IPR043168">
    <property type="entry name" value="DegV_C"/>
</dbReference>
<dbReference type="Pfam" id="PF02645">
    <property type="entry name" value="DegV"/>
    <property type="match status" value="1"/>
</dbReference>
<dbReference type="GO" id="GO:0008289">
    <property type="term" value="F:lipid binding"/>
    <property type="evidence" value="ECO:0007669"/>
    <property type="project" value="UniProtKB-KW"/>
</dbReference>
<dbReference type="AlphaFoldDB" id="A0AA96JAG4"/>
<proteinExistence type="predicted"/>
<dbReference type="Gene3D" id="3.30.1180.10">
    <property type="match status" value="1"/>
</dbReference>